<keyword evidence="1" id="KW-0812">Transmembrane</keyword>
<evidence type="ECO:0000259" key="3">
    <source>
        <dbReference type="Pfam" id="PF04536"/>
    </source>
</evidence>
<dbReference type="PATRIC" id="fig|1423783.4.peg.2360"/>
<dbReference type="Proteomes" id="UP000051922">
    <property type="component" value="Unassembled WGS sequence"/>
</dbReference>
<dbReference type="OrthoDB" id="9810918at2"/>
<feature type="domain" description="TPM" evidence="3">
    <location>
        <begin position="44"/>
        <end position="167"/>
    </location>
</feature>
<name>A0A0R1U2F9_9LACO</name>
<evidence type="ECO:0000256" key="2">
    <source>
        <dbReference type="SAM" id="SignalP"/>
    </source>
</evidence>
<keyword evidence="1" id="KW-0472">Membrane</keyword>
<dbReference type="AlphaFoldDB" id="A0A0R1U2F9"/>
<dbReference type="PANTHER" id="PTHR30373:SF2">
    <property type="entry name" value="UPF0603 PROTEIN YGCG"/>
    <property type="match status" value="1"/>
</dbReference>
<dbReference type="PANTHER" id="PTHR30373">
    <property type="entry name" value="UPF0603 PROTEIN YGCG"/>
    <property type="match status" value="1"/>
</dbReference>
<keyword evidence="5" id="KW-1185">Reference proteome</keyword>
<feature type="chain" id="PRO_5006411427" evidence="2">
    <location>
        <begin position="29"/>
        <end position="293"/>
    </location>
</feature>
<organism evidence="4 5">
    <name type="scientific">Lacticaseibacillus pantheris DSM 15945 = JCM 12539 = NBRC 106106</name>
    <dbReference type="NCBI Taxonomy" id="1423783"/>
    <lineage>
        <taxon>Bacteria</taxon>
        <taxon>Bacillati</taxon>
        <taxon>Bacillota</taxon>
        <taxon>Bacilli</taxon>
        <taxon>Lactobacillales</taxon>
        <taxon>Lactobacillaceae</taxon>
        <taxon>Lacticaseibacillus</taxon>
    </lineage>
</organism>
<protein>
    <submittedName>
        <fullName evidence="4">Beta-propeller domain-containing protein</fullName>
    </submittedName>
</protein>
<dbReference type="Gene3D" id="3.10.310.50">
    <property type="match status" value="1"/>
</dbReference>
<comment type="caution">
    <text evidence="4">The sequence shown here is derived from an EMBL/GenBank/DDBJ whole genome shotgun (WGS) entry which is preliminary data.</text>
</comment>
<evidence type="ECO:0000313" key="5">
    <source>
        <dbReference type="Proteomes" id="UP000051922"/>
    </source>
</evidence>
<reference evidence="4 5" key="1">
    <citation type="journal article" date="2015" name="Genome Announc.">
        <title>Expanding the biotechnology potential of lactobacilli through comparative genomics of 213 strains and associated genera.</title>
        <authorList>
            <person name="Sun Z."/>
            <person name="Harris H.M."/>
            <person name="McCann A."/>
            <person name="Guo C."/>
            <person name="Argimon S."/>
            <person name="Zhang W."/>
            <person name="Yang X."/>
            <person name="Jeffery I.B."/>
            <person name="Cooney J.C."/>
            <person name="Kagawa T.F."/>
            <person name="Liu W."/>
            <person name="Song Y."/>
            <person name="Salvetti E."/>
            <person name="Wrobel A."/>
            <person name="Rasinkangas P."/>
            <person name="Parkhill J."/>
            <person name="Rea M.C."/>
            <person name="O'Sullivan O."/>
            <person name="Ritari J."/>
            <person name="Douillard F.P."/>
            <person name="Paul Ross R."/>
            <person name="Yang R."/>
            <person name="Briner A.E."/>
            <person name="Felis G.E."/>
            <person name="de Vos W.M."/>
            <person name="Barrangou R."/>
            <person name="Klaenhammer T.R."/>
            <person name="Caufield P.W."/>
            <person name="Cui Y."/>
            <person name="Zhang H."/>
            <person name="O'Toole P.W."/>
        </authorList>
    </citation>
    <scope>NUCLEOTIDE SEQUENCE [LARGE SCALE GENOMIC DNA]</scope>
    <source>
        <strain evidence="4 5">DSM 15945</strain>
    </source>
</reference>
<dbReference type="EMBL" id="AZFJ01000020">
    <property type="protein sequence ID" value="KRL87521.1"/>
    <property type="molecule type" value="Genomic_DNA"/>
</dbReference>
<evidence type="ECO:0000256" key="1">
    <source>
        <dbReference type="SAM" id="Phobius"/>
    </source>
</evidence>
<dbReference type="InterPro" id="IPR007621">
    <property type="entry name" value="TPM_dom"/>
</dbReference>
<accession>A0A0R1U2F9</accession>
<dbReference type="RefSeq" id="WP_056956298.1">
    <property type="nucleotide sequence ID" value="NZ_AZFJ01000020.1"/>
</dbReference>
<keyword evidence="1" id="KW-1133">Transmembrane helix</keyword>
<keyword evidence="2" id="KW-0732">Signal</keyword>
<sequence length="293" mass="30005">MRRLWGTVVTAFALGLALLTLGTTAVRAATLPAQPDANYYDGISLLDQETTALVTKQNDYYQTTKAKPQVVLAAIKSTGGDDIDSYAPDLFQKWGIGQKGKDNGILILFAKNGGKNNVRIEVGYGMEAYMTDAKSANLLNAHLSDLKSSKAANVNRGLRAVFKGVAEVVSRHYGYKVVSADGTQSRVARTTSSDNGGSAAGLIVKAVGAIVILVIIIAVLFGGGSGGSGRGGRRRGSVWPWLLLGMSLDGTRRSRPDDRWGGPGGFGGGGFGGGGFGGGGFGGGSSGGGGASV</sequence>
<dbReference type="Pfam" id="PF04536">
    <property type="entry name" value="TPM_phosphatase"/>
    <property type="match status" value="1"/>
</dbReference>
<feature type="signal peptide" evidence="2">
    <location>
        <begin position="1"/>
        <end position="28"/>
    </location>
</feature>
<proteinExistence type="predicted"/>
<evidence type="ECO:0000313" key="4">
    <source>
        <dbReference type="EMBL" id="KRL87521.1"/>
    </source>
</evidence>
<feature type="transmembrane region" description="Helical" evidence="1">
    <location>
        <begin position="202"/>
        <end position="224"/>
    </location>
</feature>
<gene>
    <name evidence="4" type="ORF">FC50_GL002307</name>
</gene>
<dbReference type="STRING" id="1423783.FC50_GL002307"/>